<dbReference type="PROSITE" id="PS51257">
    <property type="entry name" value="PROKAR_LIPOPROTEIN"/>
    <property type="match status" value="1"/>
</dbReference>
<evidence type="ECO:0000256" key="1">
    <source>
        <dbReference type="SAM" id="Phobius"/>
    </source>
</evidence>
<keyword evidence="1" id="KW-0472">Membrane</keyword>
<keyword evidence="1" id="KW-1133">Transmembrane helix</keyword>
<evidence type="ECO:0008006" key="5">
    <source>
        <dbReference type="Google" id="ProtNLM"/>
    </source>
</evidence>
<accession>A0A923SQF1</accession>
<feature type="transmembrane region" description="Helical" evidence="1">
    <location>
        <begin position="67"/>
        <end position="86"/>
    </location>
</feature>
<comment type="caution">
    <text evidence="3">The sequence shown here is derived from an EMBL/GenBank/DDBJ whole genome shotgun (WGS) entry which is preliminary data.</text>
</comment>
<keyword evidence="1" id="KW-0812">Transmembrane</keyword>
<feature type="signal peptide" evidence="2">
    <location>
        <begin position="1"/>
        <end position="25"/>
    </location>
</feature>
<evidence type="ECO:0000256" key="2">
    <source>
        <dbReference type="SAM" id="SignalP"/>
    </source>
</evidence>
<feature type="chain" id="PRO_5037955437" description="Lipoprotein" evidence="2">
    <location>
        <begin position="26"/>
        <end position="119"/>
    </location>
</feature>
<proteinExistence type="predicted"/>
<name>A0A923SQF1_9FIRM</name>
<keyword evidence="2" id="KW-0732">Signal</keyword>
<evidence type="ECO:0000313" key="3">
    <source>
        <dbReference type="EMBL" id="MBC6679405.1"/>
    </source>
</evidence>
<organism evidence="3 4">
    <name type="scientific">Zhenpiania hominis</name>
    <dbReference type="NCBI Taxonomy" id="2763644"/>
    <lineage>
        <taxon>Bacteria</taxon>
        <taxon>Bacillati</taxon>
        <taxon>Bacillota</taxon>
        <taxon>Clostridia</taxon>
        <taxon>Peptostreptococcales</taxon>
        <taxon>Anaerovoracaceae</taxon>
        <taxon>Zhenpiania</taxon>
    </lineage>
</organism>
<gene>
    <name evidence="3" type="ORF">H9L42_06155</name>
</gene>
<feature type="transmembrane region" description="Helical" evidence="1">
    <location>
        <begin position="42"/>
        <end position="60"/>
    </location>
</feature>
<protein>
    <recommendedName>
        <fullName evidence="5">Lipoprotein</fullName>
    </recommendedName>
</protein>
<evidence type="ECO:0000313" key="4">
    <source>
        <dbReference type="Proteomes" id="UP000602647"/>
    </source>
</evidence>
<sequence length="119" mass="12200">MKTAKLVLGIISMVLCLFVIFQSCAAGVSNTLEESGEVSGTAGLMVAICMLAAGIIGVVTRNSSGGGAFTAGGFYLLAAILGFTNAGSYTDLNIWAGVCVAFGLVFIIGTLVERKRKQN</sequence>
<dbReference type="AlphaFoldDB" id="A0A923SQF1"/>
<keyword evidence="4" id="KW-1185">Reference proteome</keyword>
<reference evidence="3" key="1">
    <citation type="submission" date="2020-08" db="EMBL/GenBank/DDBJ databases">
        <title>Genome public.</title>
        <authorList>
            <person name="Liu C."/>
            <person name="Sun Q."/>
        </authorList>
    </citation>
    <scope>NUCLEOTIDE SEQUENCE</scope>
    <source>
        <strain evidence="3">BX12</strain>
    </source>
</reference>
<dbReference type="EMBL" id="JACRYT010000004">
    <property type="protein sequence ID" value="MBC6679405.1"/>
    <property type="molecule type" value="Genomic_DNA"/>
</dbReference>
<dbReference type="Proteomes" id="UP000602647">
    <property type="component" value="Unassembled WGS sequence"/>
</dbReference>
<feature type="transmembrane region" description="Helical" evidence="1">
    <location>
        <begin position="92"/>
        <end position="112"/>
    </location>
</feature>